<keyword evidence="1" id="KW-0479">Metal-binding</keyword>
<protein>
    <recommendedName>
        <fullName evidence="8">Zn(2)-C6 fungal-type domain-containing protein</fullName>
    </recommendedName>
</protein>
<dbReference type="Pfam" id="PF00172">
    <property type="entry name" value="Zn_clus"/>
    <property type="match status" value="1"/>
</dbReference>
<dbReference type="PROSITE" id="PS50048">
    <property type="entry name" value="ZN2_CY6_FUNGAL_2"/>
    <property type="match status" value="1"/>
</dbReference>
<dbReference type="EMBL" id="JAANBB010000097">
    <property type="protein sequence ID" value="KAF7550495.1"/>
    <property type="molecule type" value="Genomic_DNA"/>
</dbReference>
<dbReference type="Gene3D" id="4.10.240.10">
    <property type="entry name" value="Zn(2)-C6 fungal-type DNA-binding domain"/>
    <property type="match status" value="1"/>
</dbReference>
<dbReference type="InterPro" id="IPR001138">
    <property type="entry name" value="Zn2Cys6_DnaBD"/>
</dbReference>
<dbReference type="InterPro" id="IPR007219">
    <property type="entry name" value="XnlR_reg_dom"/>
</dbReference>
<evidence type="ECO:0000256" key="4">
    <source>
        <dbReference type="ARBA" id="ARBA00023125"/>
    </source>
</evidence>
<sequence>MISPSKDSAAQKRRATKACSSCHTRKVRCDMLEVGLPCTKCQAHGFECSVAERKRRRRKGEAADGEEQSQDRSLPRSMPEHVMLHQVPHYSFFRTFAPHGNPWLHAKNREQGVLLPVPAHDSTAGFRTRGLNTNAGDSAFLKERGVFDFPPKERLDEFVSAFFRYFHPFFPVVDKPSFLSQYEKTNPEALAEGKGFLHNFNHEQDDISTIQALLLISHYYASMIDQKHTWFWVHQAIGLAQGAGLHRRCDLPQRKLWARIWWACLVRDRLIALGTKRPMHINSLDCSVPLLTIADVEEEGDTDEDRAVKEIFIEFTKLCQYMEGVLSLPLATVDSIHDQIELCESTLSHWFANLSPAARRLEDVPIKGFKNTVQIVYNSLLHLIHK</sequence>
<reference evidence="9" key="1">
    <citation type="submission" date="2020-03" db="EMBL/GenBank/DDBJ databases">
        <title>Draft Genome Sequence of Cylindrodendrum hubeiense.</title>
        <authorList>
            <person name="Buettner E."/>
            <person name="Kellner H."/>
        </authorList>
    </citation>
    <scope>NUCLEOTIDE SEQUENCE</scope>
    <source>
        <strain evidence="9">IHI 201604</strain>
    </source>
</reference>
<dbReference type="InterPro" id="IPR036864">
    <property type="entry name" value="Zn2-C6_fun-type_DNA-bd_sf"/>
</dbReference>
<feature type="region of interest" description="Disordered" evidence="7">
    <location>
        <begin position="52"/>
        <end position="78"/>
    </location>
</feature>
<evidence type="ECO:0000256" key="7">
    <source>
        <dbReference type="SAM" id="MobiDB-lite"/>
    </source>
</evidence>
<dbReference type="SUPFAM" id="SSF57701">
    <property type="entry name" value="Zn2/Cys6 DNA-binding domain"/>
    <property type="match status" value="1"/>
</dbReference>
<feature type="compositionally biased region" description="Basic and acidic residues" evidence="7">
    <location>
        <begin position="69"/>
        <end position="78"/>
    </location>
</feature>
<evidence type="ECO:0000256" key="3">
    <source>
        <dbReference type="ARBA" id="ARBA00023015"/>
    </source>
</evidence>
<accession>A0A9P5HBL9</accession>
<dbReference type="PANTHER" id="PTHR47171">
    <property type="entry name" value="FARA-RELATED"/>
    <property type="match status" value="1"/>
</dbReference>
<evidence type="ECO:0000256" key="1">
    <source>
        <dbReference type="ARBA" id="ARBA00022723"/>
    </source>
</evidence>
<gene>
    <name evidence="9" type="ORF">G7Z17_g5671</name>
</gene>
<evidence type="ECO:0000313" key="10">
    <source>
        <dbReference type="Proteomes" id="UP000722485"/>
    </source>
</evidence>
<evidence type="ECO:0000256" key="5">
    <source>
        <dbReference type="ARBA" id="ARBA00023163"/>
    </source>
</evidence>
<dbReference type="Proteomes" id="UP000722485">
    <property type="component" value="Unassembled WGS sequence"/>
</dbReference>
<dbReference type="PROSITE" id="PS00463">
    <property type="entry name" value="ZN2_CY6_FUNGAL_1"/>
    <property type="match status" value="1"/>
</dbReference>
<evidence type="ECO:0000259" key="8">
    <source>
        <dbReference type="PROSITE" id="PS50048"/>
    </source>
</evidence>
<organism evidence="9 10">
    <name type="scientific">Cylindrodendrum hubeiense</name>
    <dbReference type="NCBI Taxonomy" id="595255"/>
    <lineage>
        <taxon>Eukaryota</taxon>
        <taxon>Fungi</taxon>
        <taxon>Dikarya</taxon>
        <taxon>Ascomycota</taxon>
        <taxon>Pezizomycotina</taxon>
        <taxon>Sordariomycetes</taxon>
        <taxon>Hypocreomycetidae</taxon>
        <taxon>Hypocreales</taxon>
        <taxon>Nectriaceae</taxon>
        <taxon>Cylindrodendrum</taxon>
    </lineage>
</organism>
<evidence type="ECO:0000313" key="9">
    <source>
        <dbReference type="EMBL" id="KAF7550495.1"/>
    </source>
</evidence>
<name>A0A9P5HBL9_9HYPO</name>
<dbReference type="GO" id="GO:0008270">
    <property type="term" value="F:zinc ion binding"/>
    <property type="evidence" value="ECO:0007669"/>
    <property type="project" value="InterPro"/>
</dbReference>
<dbReference type="GO" id="GO:0000981">
    <property type="term" value="F:DNA-binding transcription factor activity, RNA polymerase II-specific"/>
    <property type="evidence" value="ECO:0007669"/>
    <property type="project" value="InterPro"/>
</dbReference>
<dbReference type="OrthoDB" id="4161332at2759"/>
<keyword evidence="10" id="KW-1185">Reference proteome</keyword>
<dbReference type="SMART" id="SM00066">
    <property type="entry name" value="GAL4"/>
    <property type="match status" value="1"/>
</dbReference>
<dbReference type="InterPro" id="IPR052073">
    <property type="entry name" value="Amide_Lactam_Regulators"/>
</dbReference>
<dbReference type="PANTHER" id="PTHR47171:SF3">
    <property type="entry name" value="FARA-RELATED"/>
    <property type="match status" value="1"/>
</dbReference>
<dbReference type="Pfam" id="PF04082">
    <property type="entry name" value="Fungal_trans"/>
    <property type="match status" value="1"/>
</dbReference>
<keyword evidence="3" id="KW-0805">Transcription regulation</keyword>
<dbReference type="CDD" id="cd00067">
    <property type="entry name" value="GAL4"/>
    <property type="match status" value="1"/>
</dbReference>
<dbReference type="CDD" id="cd12148">
    <property type="entry name" value="fungal_TF_MHR"/>
    <property type="match status" value="1"/>
</dbReference>
<proteinExistence type="predicted"/>
<dbReference type="GO" id="GO:0003677">
    <property type="term" value="F:DNA binding"/>
    <property type="evidence" value="ECO:0007669"/>
    <property type="project" value="UniProtKB-KW"/>
</dbReference>
<dbReference type="SMART" id="SM00906">
    <property type="entry name" value="Fungal_trans"/>
    <property type="match status" value="1"/>
</dbReference>
<keyword evidence="5" id="KW-0804">Transcription</keyword>
<dbReference type="GO" id="GO:0006351">
    <property type="term" value="P:DNA-templated transcription"/>
    <property type="evidence" value="ECO:0007669"/>
    <property type="project" value="InterPro"/>
</dbReference>
<comment type="caution">
    <text evidence="9">The sequence shown here is derived from an EMBL/GenBank/DDBJ whole genome shotgun (WGS) entry which is preliminary data.</text>
</comment>
<evidence type="ECO:0000256" key="6">
    <source>
        <dbReference type="ARBA" id="ARBA00023242"/>
    </source>
</evidence>
<keyword evidence="2" id="KW-0862">Zinc</keyword>
<evidence type="ECO:0000256" key="2">
    <source>
        <dbReference type="ARBA" id="ARBA00022833"/>
    </source>
</evidence>
<keyword evidence="6" id="KW-0539">Nucleus</keyword>
<dbReference type="AlphaFoldDB" id="A0A9P5HBL9"/>
<keyword evidence="4" id="KW-0238">DNA-binding</keyword>
<feature type="domain" description="Zn(2)-C6 fungal-type" evidence="8">
    <location>
        <begin position="18"/>
        <end position="50"/>
    </location>
</feature>